<dbReference type="SMART" id="SM00128">
    <property type="entry name" value="IPPc"/>
    <property type="match status" value="1"/>
</dbReference>
<dbReference type="InterPro" id="IPR046985">
    <property type="entry name" value="IP5"/>
</dbReference>
<dbReference type="PANTHER" id="PTHR11200">
    <property type="entry name" value="INOSITOL 5-PHOSPHATASE"/>
    <property type="match status" value="1"/>
</dbReference>
<dbReference type="GO" id="GO:0004439">
    <property type="term" value="F:phosphatidylinositol-4,5-bisphosphate 5-phosphatase activity"/>
    <property type="evidence" value="ECO:0007669"/>
    <property type="project" value="TreeGrafter"/>
</dbReference>
<feature type="signal peptide" evidence="1">
    <location>
        <begin position="1"/>
        <end position="18"/>
    </location>
</feature>
<dbReference type="InterPro" id="IPR000300">
    <property type="entry name" value="IPPc"/>
</dbReference>
<feature type="chain" id="PRO_5035200417" description="Inositol polyphosphate-related phosphatase domain-containing protein" evidence="1">
    <location>
        <begin position="19"/>
        <end position="310"/>
    </location>
</feature>
<accession>A0A8I6RFL2</accession>
<evidence type="ECO:0000256" key="1">
    <source>
        <dbReference type="SAM" id="SignalP"/>
    </source>
</evidence>
<dbReference type="Proteomes" id="UP000494040">
    <property type="component" value="Unassembled WGS sequence"/>
</dbReference>
<dbReference type="AlphaFoldDB" id="A0A8I6RFL2"/>
<feature type="domain" description="Inositol polyphosphate-related phosphatase" evidence="2">
    <location>
        <begin position="22"/>
        <end position="310"/>
    </location>
</feature>
<keyword evidence="1" id="KW-0732">Signal</keyword>
<protein>
    <recommendedName>
        <fullName evidence="2">Inositol polyphosphate-related phosphatase domain-containing protein</fullName>
    </recommendedName>
</protein>
<dbReference type="OMA" id="ADISRCI"/>
<sequence>MHIVTIFVASELLIGVLSATVTELKVHVGTWNVDSNEPMEGIDDLIGLKPSQPNQQNDLILLGFQEMVSPTVSGALQKVVHGEKWTGDLENKFKTKNYIKVKGQTMFGIGSYVYLLNTHKDSLDNSSVKVEEVKTGLLKQVGNKGGIVTSFKLFGKGFTTISAHFPAHYEQNEKRISTYNRILTKTKGLTNDFMFWLGDLNFRVDKEREDIVKKINENKLSELLVHDQLKASQKNGTAFKDWNEAEITFKPTFKYEKESDTYSDKRRPSWTDRVLYKSETQKTITSKKYQRLEHKYSDHRPVTAEFTIKL</sequence>
<proteinExistence type="predicted"/>
<dbReference type="OrthoDB" id="62798at2759"/>
<dbReference type="GO" id="GO:0046856">
    <property type="term" value="P:phosphatidylinositol dephosphorylation"/>
    <property type="evidence" value="ECO:0007669"/>
    <property type="project" value="InterPro"/>
</dbReference>
<evidence type="ECO:0000313" key="4">
    <source>
        <dbReference type="Proteomes" id="UP000494040"/>
    </source>
</evidence>
<evidence type="ECO:0000259" key="2">
    <source>
        <dbReference type="SMART" id="SM00128"/>
    </source>
</evidence>
<dbReference type="InterPro" id="IPR036691">
    <property type="entry name" value="Endo/exonu/phosph_ase_sf"/>
</dbReference>
<dbReference type="RefSeq" id="XP_014242925.1">
    <property type="nucleotide sequence ID" value="XM_014387439.2"/>
</dbReference>
<dbReference type="Gene3D" id="3.60.10.10">
    <property type="entry name" value="Endonuclease/exonuclease/phosphatase"/>
    <property type="match status" value="1"/>
</dbReference>
<dbReference type="PANTHER" id="PTHR11200:SF240">
    <property type="entry name" value="INOSITOL POLYPHOSPHATE 5-PHOSPHATASE C9G1.10C-RELATED"/>
    <property type="match status" value="1"/>
</dbReference>
<dbReference type="SUPFAM" id="SSF56219">
    <property type="entry name" value="DNase I-like"/>
    <property type="match status" value="1"/>
</dbReference>
<dbReference type="EnsemblMetazoa" id="XM_014387439.2">
    <property type="protein sequence ID" value="XP_014242925.1"/>
    <property type="gene ID" value="LOC106662978"/>
</dbReference>
<reference evidence="3" key="1">
    <citation type="submission" date="2022-01" db="UniProtKB">
        <authorList>
            <consortium name="EnsemblMetazoa"/>
        </authorList>
    </citation>
    <scope>IDENTIFICATION</scope>
</reference>
<name>A0A8I6RFL2_CIMLE</name>
<dbReference type="GeneID" id="106662978"/>
<dbReference type="Pfam" id="PF22669">
    <property type="entry name" value="Exo_endo_phos2"/>
    <property type="match status" value="1"/>
</dbReference>
<evidence type="ECO:0000313" key="3">
    <source>
        <dbReference type="EnsemblMetazoa" id="XP_014242925.1"/>
    </source>
</evidence>
<keyword evidence="4" id="KW-1185">Reference proteome</keyword>
<organism evidence="3 4">
    <name type="scientific">Cimex lectularius</name>
    <name type="common">Bed bug</name>
    <name type="synonym">Acanthia lectularia</name>
    <dbReference type="NCBI Taxonomy" id="79782"/>
    <lineage>
        <taxon>Eukaryota</taxon>
        <taxon>Metazoa</taxon>
        <taxon>Ecdysozoa</taxon>
        <taxon>Arthropoda</taxon>
        <taxon>Hexapoda</taxon>
        <taxon>Insecta</taxon>
        <taxon>Pterygota</taxon>
        <taxon>Neoptera</taxon>
        <taxon>Paraneoptera</taxon>
        <taxon>Hemiptera</taxon>
        <taxon>Heteroptera</taxon>
        <taxon>Panheteroptera</taxon>
        <taxon>Cimicomorpha</taxon>
        <taxon>Cimicidae</taxon>
        <taxon>Cimex</taxon>
    </lineage>
</organism>
<dbReference type="KEGG" id="clec:106662978"/>